<evidence type="ECO:0000313" key="4">
    <source>
        <dbReference type="EMBL" id="MWK58254.1"/>
    </source>
</evidence>
<name>A0A1I0UNA3_9GAMM</name>
<dbReference type="EMBL" id="WTFN01000054">
    <property type="protein sequence ID" value="MWK58254.1"/>
    <property type="molecule type" value="Genomic_DNA"/>
</dbReference>
<evidence type="ECO:0000256" key="1">
    <source>
        <dbReference type="SAM" id="SignalP"/>
    </source>
</evidence>
<feature type="signal peptide" evidence="1">
    <location>
        <begin position="1"/>
        <end position="19"/>
    </location>
</feature>
<reference evidence="2 6" key="2">
    <citation type="journal article" date="2020" name="Microbiol. Resour. Announc.">
        <title>Complete genome sequence of Pseudomonas otitidis strain MrB4, isolated from Lake Biwa in Japan.</title>
        <authorList>
            <person name="Miyazaki K."/>
            <person name="Hase E."/>
            <person name="Maruya T."/>
        </authorList>
    </citation>
    <scope>NUCLEOTIDE SEQUENCE [LARGE SCALE GENOMIC DNA]</scope>
    <source>
        <strain evidence="2 6">MrB4</strain>
    </source>
</reference>
<proteinExistence type="predicted"/>
<sequence length="97" mass="10881">MRLPFKPFLALLMVLPLTACLDKQVDQTALCTFTSDADARLCKEGELAWFKPARWGNEQLPLSVAAAYCDFNHPVMHNNAGVICVFTEKRLRLVNGQ</sequence>
<dbReference type="Proteomes" id="UP001273935">
    <property type="component" value="Unassembled WGS sequence"/>
</dbReference>
<keyword evidence="7" id="KW-1185">Reference proteome</keyword>
<evidence type="ECO:0000313" key="5">
    <source>
        <dbReference type="Proteomes" id="UP000461288"/>
    </source>
</evidence>
<gene>
    <name evidence="4" type="ORF">GO594_19925</name>
    <name evidence="2" type="ORF">PtoMrB4_22710</name>
    <name evidence="3" type="ORF">R0G64_09905</name>
</gene>
<reference evidence="4 5" key="1">
    <citation type="submission" date="2019-12" db="EMBL/GenBank/DDBJ databases">
        <title>Draft genome sequence of Pseudomonas otitidis recovered from a chicken carcass.</title>
        <authorList>
            <person name="Vieira T.R."/>
            <person name="Oliviera E.F.C."/>
            <person name="Silva N.M.V."/>
            <person name="Sambrano G.E."/>
            <person name="Cibulski S.P."/>
            <person name="Cardoso M.R.I."/>
        </authorList>
    </citation>
    <scope>NUCLEOTIDE SEQUENCE [LARGE SCALE GENOMIC DNA]</scope>
    <source>
        <strain evidence="4 5">25_K</strain>
    </source>
</reference>
<evidence type="ECO:0000313" key="6">
    <source>
        <dbReference type="Proteomes" id="UP000501237"/>
    </source>
</evidence>
<dbReference type="EMBL" id="AP022642">
    <property type="protein sequence ID" value="BCA28294.1"/>
    <property type="molecule type" value="Genomic_DNA"/>
</dbReference>
<evidence type="ECO:0000313" key="2">
    <source>
        <dbReference type="EMBL" id="BCA28294.1"/>
    </source>
</evidence>
<evidence type="ECO:0008006" key="8">
    <source>
        <dbReference type="Google" id="ProtNLM"/>
    </source>
</evidence>
<protein>
    <recommendedName>
        <fullName evidence="8">Lipoprotein</fullName>
    </recommendedName>
</protein>
<dbReference type="RefSeq" id="WP_052807592.1">
    <property type="nucleotide sequence ID" value="NZ_AP022642.1"/>
</dbReference>
<evidence type="ECO:0000313" key="7">
    <source>
        <dbReference type="Proteomes" id="UP001273935"/>
    </source>
</evidence>
<dbReference type="Proteomes" id="UP000461288">
    <property type="component" value="Unassembled WGS sequence"/>
</dbReference>
<feature type="chain" id="PRO_5044559342" description="Lipoprotein" evidence="1">
    <location>
        <begin position="20"/>
        <end position="97"/>
    </location>
</feature>
<dbReference type="Proteomes" id="UP000501237">
    <property type="component" value="Chromosome"/>
</dbReference>
<dbReference type="KEGG" id="poj:PtoMrB4_22710"/>
<keyword evidence="1" id="KW-0732">Signal</keyword>
<dbReference type="STRING" id="319939.SAMN05216263_11845"/>
<organism evidence="4 5">
    <name type="scientific">Metapseudomonas otitidis</name>
    <dbReference type="NCBI Taxonomy" id="319939"/>
    <lineage>
        <taxon>Bacteria</taxon>
        <taxon>Pseudomonadati</taxon>
        <taxon>Pseudomonadota</taxon>
        <taxon>Gammaproteobacteria</taxon>
        <taxon>Pseudomonadales</taxon>
        <taxon>Pseudomonadaceae</taxon>
        <taxon>Metapseudomonas</taxon>
    </lineage>
</organism>
<dbReference type="EMBL" id="JAWJUL010000029">
    <property type="protein sequence ID" value="MDV3439737.1"/>
    <property type="molecule type" value="Genomic_DNA"/>
</dbReference>
<dbReference type="GeneID" id="57397490"/>
<evidence type="ECO:0000313" key="3">
    <source>
        <dbReference type="EMBL" id="MDV3439737.1"/>
    </source>
</evidence>
<dbReference type="AlphaFoldDB" id="A0A1I0UNA3"/>
<accession>A0A1I0UNA3</accession>
<reference evidence="3 7" key="3">
    <citation type="submission" date="2023-10" db="EMBL/GenBank/DDBJ databases">
        <title>Pseudomonas otitidis isolated from a paediatric patient with cystic fibrosis in Chile.</title>
        <authorList>
            <person name="Amsteins-Romero L."/>
            <person name="Opazo-Capurro A."/>
            <person name="Matus-Kohler M."/>
            <person name="Gonzalez-Rocha G."/>
        </authorList>
    </citation>
    <scope>NUCLEOTIDE SEQUENCE [LARGE SCALE GENOMIC DNA]</scope>
    <source>
        <strain evidence="3 7">P-714</strain>
    </source>
</reference>